<organism evidence="1 4">
    <name type="scientific">Sanguibacteroides justesenii</name>
    <dbReference type="NCBI Taxonomy" id="1547597"/>
    <lineage>
        <taxon>Bacteria</taxon>
        <taxon>Pseudomonadati</taxon>
        <taxon>Bacteroidota</taxon>
        <taxon>Bacteroidia</taxon>
        <taxon>Bacteroidales</taxon>
        <taxon>Porphyromonadaceae</taxon>
        <taxon>Sanguibacteroides</taxon>
    </lineage>
</organism>
<dbReference type="Proteomes" id="UP000031980">
    <property type="component" value="Unassembled WGS sequence"/>
</dbReference>
<dbReference type="EMBL" id="JPIT01000016">
    <property type="protein sequence ID" value="KIO46121.1"/>
    <property type="molecule type" value="Genomic_DNA"/>
</dbReference>
<dbReference type="EMBL" id="JPIU01000049">
    <property type="protein sequence ID" value="KIO42869.1"/>
    <property type="molecule type" value="Genomic_DNA"/>
</dbReference>
<keyword evidence="4" id="KW-1185">Reference proteome</keyword>
<gene>
    <name evidence="1" type="ORF">BA92_13470</name>
    <name evidence="2" type="ORF">IE90_04775</name>
</gene>
<dbReference type="OrthoDB" id="1100569at2"/>
<accession>A0A0C3RDK1</accession>
<comment type="caution">
    <text evidence="1">The sequence shown here is derived from an EMBL/GenBank/DDBJ whole genome shotgun (WGS) entry which is preliminary data.</text>
</comment>
<evidence type="ECO:0000313" key="2">
    <source>
        <dbReference type="EMBL" id="KIO46121.1"/>
    </source>
</evidence>
<name>A0A0C3RDK1_9PORP</name>
<evidence type="ECO:0000313" key="4">
    <source>
        <dbReference type="Proteomes" id="UP000031980"/>
    </source>
</evidence>
<evidence type="ECO:0000313" key="1">
    <source>
        <dbReference type="EMBL" id="KIO42869.1"/>
    </source>
</evidence>
<dbReference type="AlphaFoldDB" id="A0A0C3RDK1"/>
<reference evidence="1 4" key="1">
    <citation type="submission" date="2014-07" db="EMBL/GenBank/DDBJ databases">
        <title>Porphyromonadaceae bacterium OUH 308042 = ATCC BAA-2681 = DSM 28342 draft genome.</title>
        <authorList>
            <person name="Sydenham T.V."/>
            <person name="Hasman H."/>
            <person name="Justensen U.S."/>
        </authorList>
    </citation>
    <scope>NUCLEOTIDE SEQUENCE [LARGE SCALE GENOMIC DNA]</scope>
    <source>
        <strain evidence="1 4">OUH 308042</strain>
    </source>
</reference>
<dbReference type="Proteomes" id="UP000031937">
    <property type="component" value="Unassembled WGS sequence"/>
</dbReference>
<dbReference type="RefSeq" id="WP_041502746.1">
    <property type="nucleotide sequence ID" value="NZ_JPIT01000016.1"/>
</dbReference>
<protein>
    <submittedName>
        <fullName evidence="1">Uncharacterized protein</fullName>
    </submittedName>
</protein>
<proteinExistence type="predicted"/>
<evidence type="ECO:0000313" key="3">
    <source>
        <dbReference type="Proteomes" id="UP000031937"/>
    </source>
</evidence>
<sequence>MEKHVLETIKTEYQDNDDLIQLYEDWGDSPYLQEIFHILDEQNPEWVKEKELGSWAAEFILDILLEHADELEKLSPRERTDMFREEIEERYADFHSCRRFAYINNLSIRFEEDQATDCEDIDEYIYINGEKIGFPRF</sequence>
<reference evidence="2 3" key="2">
    <citation type="submission" date="2014-07" db="EMBL/GenBank/DDBJ databases">
        <title>Porphyromonadaceae bacterium OUH 334697 = ATCC BAA-2682 = DSM 28341 draft genome.</title>
        <authorList>
            <person name="Sydenham T.V."/>
            <person name="Hasman H."/>
            <person name="Justesen U.S."/>
        </authorList>
    </citation>
    <scope>NUCLEOTIDE SEQUENCE [LARGE SCALE GENOMIC DNA]</scope>
    <source>
        <strain evidence="2 3">OUH 334697</strain>
    </source>
</reference>